<keyword evidence="1" id="KW-1133">Transmembrane helix</keyword>
<keyword evidence="1" id="KW-0812">Transmembrane</keyword>
<organism evidence="2 3">
    <name type="scientific">Streptomyces tricolor</name>
    <dbReference type="NCBI Taxonomy" id="68277"/>
    <lineage>
        <taxon>Bacteria</taxon>
        <taxon>Bacillati</taxon>
        <taxon>Actinomycetota</taxon>
        <taxon>Actinomycetes</taxon>
        <taxon>Kitasatosporales</taxon>
        <taxon>Streptomycetaceae</taxon>
        <taxon>Streptomyces</taxon>
        <taxon>Streptomyces violaceoruber group</taxon>
    </lineage>
</organism>
<accession>A0ABS9JIS6</accession>
<dbReference type="InterPro" id="IPR007410">
    <property type="entry name" value="LpqE-like"/>
</dbReference>
<name>A0ABS9JIS6_9ACTN</name>
<dbReference type="EMBL" id="JAKKZF010000076">
    <property type="protein sequence ID" value="MCG0065481.1"/>
    <property type="molecule type" value="Genomic_DNA"/>
</dbReference>
<dbReference type="PANTHER" id="PTHR36302">
    <property type="entry name" value="BLR7088 PROTEIN"/>
    <property type="match status" value="1"/>
</dbReference>
<comment type="caution">
    <text evidence="2">The sequence shown here is derived from an EMBL/GenBank/DDBJ whole genome shotgun (WGS) entry which is preliminary data.</text>
</comment>
<dbReference type="SUPFAM" id="SSF110087">
    <property type="entry name" value="DR1885-like metal-binding protein"/>
    <property type="match status" value="1"/>
</dbReference>
<reference evidence="2 3" key="1">
    <citation type="submission" date="2022-01" db="EMBL/GenBank/DDBJ databases">
        <title>Draft Genome Sequences of Seven Type Strains of the Genus Streptomyces.</title>
        <authorList>
            <person name="Aziz S."/>
            <person name="Coretto E."/>
            <person name="Chronakova A."/>
            <person name="Sproer C."/>
            <person name="Huber K."/>
            <person name="Nouioui I."/>
            <person name="Gross H."/>
        </authorList>
    </citation>
    <scope>NUCLEOTIDE SEQUENCE [LARGE SCALE GENOMIC DNA]</scope>
    <source>
        <strain evidence="2 3">DSM 41685</strain>
    </source>
</reference>
<dbReference type="Gene3D" id="2.60.40.1890">
    <property type="entry name" value="PCu(A)C copper chaperone"/>
    <property type="match status" value="1"/>
</dbReference>
<dbReference type="PANTHER" id="PTHR36302:SF1">
    <property type="entry name" value="COPPER CHAPERONE PCU(A)C"/>
    <property type="match status" value="1"/>
</dbReference>
<evidence type="ECO:0000313" key="3">
    <source>
        <dbReference type="Proteomes" id="UP001299012"/>
    </source>
</evidence>
<feature type="transmembrane region" description="Helical" evidence="1">
    <location>
        <begin position="25"/>
        <end position="47"/>
    </location>
</feature>
<proteinExistence type="predicted"/>
<dbReference type="Pfam" id="PF04314">
    <property type="entry name" value="PCuAC"/>
    <property type="match status" value="1"/>
</dbReference>
<protein>
    <submittedName>
        <fullName evidence="2">Copper chaperone PCu(A)C</fullName>
    </submittedName>
</protein>
<evidence type="ECO:0000313" key="2">
    <source>
        <dbReference type="EMBL" id="MCG0065481.1"/>
    </source>
</evidence>
<gene>
    <name evidence="2" type="ORF">L0F81_19660</name>
</gene>
<dbReference type="InterPro" id="IPR036182">
    <property type="entry name" value="PCuAC_sf"/>
</dbReference>
<dbReference type="Proteomes" id="UP001299012">
    <property type="component" value="Unassembled WGS sequence"/>
</dbReference>
<keyword evidence="1" id="KW-0472">Membrane</keyword>
<keyword evidence="3" id="KW-1185">Reference proteome</keyword>
<sequence length="181" mass="18566">MTVHPSHPSYPSYPSRPARRRPADALSAVLVPVAACGVALAALTAWVTAGQAGSPPRIEVAPGRVFLPYGDTTETAAFFSLLNSGGADDRLVRVTSTATGGEPALSRHRMNGSGAAYREGVDAVTVPAGGGVLMSPAGVDVTLRAERGWRVGDTVPFTLHFEHSGPVSTTAVVIRPADGAP</sequence>
<dbReference type="RefSeq" id="WP_086699229.1">
    <property type="nucleotide sequence ID" value="NZ_JAKKZF010000076.1"/>
</dbReference>
<evidence type="ECO:0000256" key="1">
    <source>
        <dbReference type="SAM" id="Phobius"/>
    </source>
</evidence>
<dbReference type="InterPro" id="IPR058248">
    <property type="entry name" value="Lxx211020-like"/>
</dbReference>